<comment type="caution">
    <text evidence="2">The sequence shown here is derived from an EMBL/GenBank/DDBJ whole genome shotgun (WGS) entry which is preliminary data.</text>
</comment>
<accession>A0ABQ6CJP4</accession>
<dbReference type="RefSeq" id="WP_284313210.1">
    <property type="nucleotide sequence ID" value="NZ_BSPC01000027.1"/>
</dbReference>
<feature type="compositionally biased region" description="Low complexity" evidence="1">
    <location>
        <begin position="79"/>
        <end position="89"/>
    </location>
</feature>
<gene>
    <name evidence="2" type="ORF">GCM10007874_31320</name>
</gene>
<evidence type="ECO:0000313" key="3">
    <source>
        <dbReference type="Proteomes" id="UP001156882"/>
    </source>
</evidence>
<name>A0ABQ6CJP4_9HYPH</name>
<evidence type="ECO:0000313" key="2">
    <source>
        <dbReference type="EMBL" id="GLS20115.1"/>
    </source>
</evidence>
<sequence>MADDGKRKLNFKKSRDPLELDLDELTKLGNDAAVKAGMVPREYAERVAPTISEPVNVEAPAVVLAATGDAPAAVPALHSPVAPMRAPAPMRRDRQQGAGSVSDATIERDRVTAELPRNMVAEMKHAVVADRSTIREFLERAIAKELAARARA</sequence>
<reference evidence="3" key="1">
    <citation type="journal article" date="2019" name="Int. J. Syst. Evol. Microbiol.">
        <title>The Global Catalogue of Microorganisms (GCM) 10K type strain sequencing project: providing services to taxonomists for standard genome sequencing and annotation.</title>
        <authorList>
            <consortium name="The Broad Institute Genomics Platform"/>
            <consortium name="The Broad Institute Genome Sequencing Center for Infectious Disease"/>
            <person name="Wu L."/>
            <person name="Ma J."/>
        </authorList>
    </citation>
    <scope>NUCLEOTIDE SEQUENCE [LARGE SCALE GENOMIC DNA]</scope>
    <source>
        <strain evidence="3">NBRC 101365</strain>
    </source>
</reference>
<proteinExistence type="predicted"/>
<evidence type="ECO:0000256" key="1">
    <source>
        <dbReference type="SAM" id="MobiDB-lite"/>
    </source>
</evidence>
<keyword evidence="3" id="KW-1185">Reference proteome</keyword>
<feature type="region of interest" description="Disordered" evidence="1">
    <location>
        <begin position="79"/>
        <end position="109"/>
    </location>
</feature>
<protein>
    <submittedName>
        <fullName evidence="2">Uncharacterized protein</fullName>
    </submittedName>
</protein>
<dbReference type="Proteomes" id="UP001156882">
    <property type="component" value="Unassembled WGS sequence"/>
</dbReference>
<dbReference type="EMBL" id="BSPC01000027">
    <property type="protein sequence ID" value="GLS20115.1"/>
    <property type="molecule type" value="Genomic_DNA"/>
</dbReference>
<organism evidence="2 3">
    <name type="scientific">Labrys miyagiensis</name>
    <dbReference type="NCBI Taxonomy" id="346912"/>
    <lineage>
        <taxon>Bacteria</taxon>
        <taxon>Pseudomonadati</taxon>
        <taxon>Pseudomonadota</taxon>
        <taxon>Alphaproteobacteria</taxon>
        <taxon>Hyphomicrobiales</taxon>
        <taxon>Xanthobacteraceae</taxon>
        <taxon>Labrys</taxon>
    </lineage>
</organism>